<reference evidence="9 10" key="1">
    <citation type="submission" date="2021-12" db="EMBL/GenBank/DDBJ databases">
        <title>Genome sequencing of bacteria with rrn-lacking chromosome and rrn-plasmid.</title>
        <authorList>
            <person name="Anda M."/>
            <person name="Iwasaki W."/>
        </authorList>
    </citation>
    <scope>NUCLEOTIDE SEQUENCE [LARGE SCALE GENOMIC DNA]</scope>
    <source>
        <strain evidence="9 10">NBRC 15940</strain>
    </source>
</reference>
<comment type="catalytic activity">
    <reaction evidence="4 7">
        <text>uridine(38/39/40) in tRNA = pseudouridine(38/39/40) in tRNA</text>
        <dbReference type="Rhea" id="RHEA:22376"/>
        <dbReference type="Rhea" id="RHEA-COMP:10085"/>
        <dbReference type="Rhea" id="RHEA-COMP:10087"/>
        <dbReference type="ChEBI" id="CHEBI:65314"/>
        <dbReference type="ChEBI" id="CHEBI:65315"/>
        <dbReference type="EC" id="5.4.99.12"/>
    </reaction>
</comment>
<dbReference type="PANTHER" id="PTHR11142">
    <property type="entry name" value="PSEUDOURIDYLATE SYNTHASE"/>
    <property type="match status" value="1"/>
</dbReference>
<dbReference type="PIRSF" id="PIRSF001430">
    <property type="entry name" value="tRNA_psdUrid_synth"/>
    <property type="match status" value="1"/>
</dbReference>
<dbReference type="EC" id="5.4.99.12" evidence="4"/>
<protein>
    <recommendedName>
        <fullName evidence="4">tRNA pseudouridine synthase A</fullName>
        <ecNumber evidence="4">5.4.99.12</ecNumber>
    </recommendedName>
    <alternativeName>
        <fullName evidence="4">tRNA pseudouridine(38-40) synthase</fullName>
    </alternativeName>
    <alternativeName>
        <fullName evidence="4">tRNA pseudouridylate synthase I</fullName>
    </alternativeName>
    <alternativeName>
        <fullName evidence="4">tRNA-uridine isomerase I</fullName>
    </alternativeName>
</protein>
<dbReference type="RefSeq" id="WP_338238158.1">
    <property type="nucleotide sequence ID" value="NZ_BQKE01000002.1"/>
</dbReference>
<dbReference type="InterPro" id="IPR020097">
    <property type="entry name" value="PsdUridine_synth_TruA_a/b_dom"/>
</dbReference>
<organism evidence="9 10">
    <name type="scientific">Persicobacter diffluens</name>
    <dbReference type="NCBI Taxonomy" id="981"/>
    <lineage>
        <taxon>Bacteria</taxon>
        <taxon>Pseudomonadati</taxon>
        <taxon>Bacteroidota</taxon>
        <taxon>Cytophagia</taxon>
        <taxon>Cytophagales</taxon>
        <taxon>Persicobacteraceae</taxon>
        <taxon>Persicobacter</taxon>
    </lineage>
</organism>
<dbReference type="EMBL" id="BQKE01000002">
    <property type="protein sequence ID" value="GJM62935.1"/>
    <property type="molecule type" value="Genomic_DNA"/>
</dbReference>
<feature type="domain" description="Pseudouridine synthase I TruA alpha/beta" evidence="8">
    <location>
        <begin position="150"/>
        <end position="260"/>
    </location>
</feature>
<dbReference type="GO" id="GO:0003723">
    <property type="term" value="F:RNA binding"/>
    <property type="evidence" value="ECO:0007669"/>
    <property type="project" value="InterPro"/>
</dbReference>
<comment type="caution">
    <text evidence="4">Lacks conserved residue(s) required for the propagation of feature annotation.</text>
</comment>
<evidence type="ECO:0000256" key="4">
    <source>
        <dbReference type="HAMAP-Rule" id="MF_00171"/>
    </source>
</evidence>
<dbReference type="Proteomes" id="UP001310022">
    <property type="component" value="Unassembled WGS sequence"/>
</dbReference>
<gene>
    <name evidence="9" type="primary">truA_2</name>
    <name evidence="4" type="synonym">truA</name>
    <name evidence="9" type="ORF">PEDI_34870</name>
</gene>
<evidence type="ECO:0000256" key="7">
    <source>
        <dbReference type="RuleBase" id="RU003792"/>
    </source>
</evidence>
<dbReference type="NCBIfam" id="TIGR00071">
    <property type="entry name" value="hisT_truA"/>
    <property type="match status" value="1"/>
</dbReference>
<dbReference type="GO" id="GO:0031119">
    <property type="term" value="P:tRNA pseudouridine synthesis"/>
    <property type="evidence" value="ECO:0007669"/>
    <property type="project" value="UniProtKB-UniRule"/>
</dbReference>
<comment type="caution">
    <text evidence="9">The sequence shown here is derived from an EMBL/GenBank/DDBJ whole genome shotgun (WGS) entry which is preliminary data.</text>
</comment>
<dbReference type="Pfam" id="PF01416">
    <property type="entry name" value="PseudoU_synth_1"/>
    <property type="match status" value="2"/>
</dbReference>
<evidence type="ECO:0000256" key="1">
    <source>
        <dbReference type="ARBA" id="ARBA00009375"/>
    </source>
</evidence>
<accession>A0AAN5AKJ7</accession>
<evidence type="ECO:0000256" key="5">
    <source>
        <dbReference type="PIRSR" id="PIRSR001430-1"/>
    </source>
</evidence>
<dbReference type="InterPro" id="IPR020094">
    <property type="entry name" value="TruA/RsuA/RluB/E/F_N"/>
</dbReference>
<dbReference type="SUPFAM" id="SSF55120">
    <property type="entry name" value="Pseudouridine synthase"/>
    <property type="match status" value="1"/>
</dbReference>
<dbReference type="InterPro" id="IPR001406">
    <property type="entry name" value="PsdUridine_synth_TruA"/>
</dbReference>
<keyword evidence="2 4" id="KW-0819">tRNA processing</keyword>
<feature type="active site" description="Nucleophile" evidence="4 5">
    <location>
        <position position="58"/>
    </location>
</feature>
<dbReference type="AlphaFoldDB" id="A0AAN5AKJ7"/>
<feature type="binding site" evidence="4 6">
    <location>
        <position position="116"/>
    </location>
    <ligand>
        <name>substrate</name>
    </ligand>
</feature>
<evidence type="ECO:0000313" key="10">
    <source>
        <dbReference type="Proteomes" id="UP001310022"/>
    </source>
</evidence>
<keyword evidence="10" id="KW-1185">Reference proteome</keyword>
<evidence type="ECO:0000313" key="9">
    <source>
        <dbReference type="EMBL" id="GJM62935.1"/>
    </source>
</evidence>
<evidence type="ECO:0000259" key="8">
    <source>
        <dbReference type="Pfam" id="PF01416"/>
    </source>
</evidence>
<dbReference type="Gene3D" id="3.30.70.660">
    <property type="entry name" value="Pseudouridine synthase I, catalytic domain, C-terminal subdomain"/>
    <property type="match status" value="1"/>
</dbReference>
<comment type="similarity">
    <text evidence="1 4 7">Belongs to the tRNA pseudouridine synthase TruA family.</text>
</comment>
<comment type="function">
    <text evidence="4">Formation of pseudouridine at positions 38, 39 and 40 in the anticodon stem and loop of transfer RNAs.</text>
</comment>
<feature type="domain" description="Pseudouridine synthase I TruA alpha/beta" evidence="8">
    <location>
        <begin position="14"/>
        <end position="107"/>
    </location>
</feature>
<dbReference type="InterPro" id="IPR020095">
    <property type="entry name" value="PsdUridine_synth_TruA_C"/>
</dbReference>
<evidence type="ECO:0000256" key="6">
    <source>
        <dbReference type="PIRSR" id="PIRSR001430-2"/>
    </source>
</evidence>
<dbReference type="HAMAP" id="MF_00171">
    <property type="entry name" value="TruA"/>
    <property type="match status" value="1"/>
</dbReference>
<sequence>MFKNKRYYYLLELQYLGFRYHGWQKQPGVKTVQGMVERTLRYIFQHDDFKILAAGRTDAMVSANHAAVELFVWETLEEEEFLAVLNENLPQDIRALSVEQVDEKFNVIQGSKWKEYIYLFSYGAKNHPFAAPYMVNVPEELNIEAMKAGAKLFQGEHNFQKFCYKPSADTVFVRTVEKSEVVENDVYTANFFPEKSFLFRAVGKGFARHQIRLMMGALFALGKGKITLEQLEKALEGGDNQPISYIAPASGLMLQSIQFD</sequence>
<name>A0AAN5AKJ7_9BACT</name>
<comment type="subunit">
    <text evidence="4">Homodimer.</text>
</comment>
<dbReference type="PANTHER" id="PTHR11142:SF0">
    <property type="entry name" value="TRNA PSEUDOURIDINE SYNTHASE-LIKE 1"/>
    <property type="match status" value="1"/>
</dbReference>
<evidence type="ECO:0000256" key="2">
    <source>
        <dbReference type="ARBA" id="ARBA00022694"/>
    </source>
</evidence>
<evidence type="ECO:0000256" key="3">
    <source>
        <dbReference type="ARBA" id="ARBA00023235"/>
    </source>
</evidence>
<dbReference type="GO" id="GO:0160147">
    <property type="term" value="F:tRNA pseudouridine(38-40) synthase activity"/>
    <property type="evidence" value="ECO:0007669"/>
    <property type="project" value="UniProtKB-EC"/>
</dbReference>
<dbReference type="InterPro" id="IPR020103">
    <property type="entry name" value="PsdUridine_synth_cat_dom_sf"/>
</dbReference>
<proteinExistence type="inferred from homology"/>
<keyword evidence="3 4" id="KW-0413">Isomerase</keyword>
<dbReference type="Gene3D" id="3.30.70.580">
    <property type="entry name" value="Pseudouridine synthase I, catalytic domain, N-terminal subdomain"/>
    <property type="match status" value="1"/>
</dbReference>